<protein>
    <recommendedName>
        <fullName evidence="4">ABC1 atypical kinase-like domain-containing protein</fullName>
    </recommendedName>
</protein>
<dbReference type="SUPFAM" id="SSF56112">
    <property type="entry name" value="Protein kinase-like (PK-like)"/>
    <property type="match status" value="1"/>
</dbReference>
<sequence>MRWAALALAAVARAVVTQPKPTVTPPAPAVAPRTGKLGEFDFDKLAPYEQLRGEFDREKILGFMAERPLVVAKRLGVVASTFKRTRDAWEADEATAPERRTRGGMLRDAIASLGPVSVKVGQTLSQRPDLVGEEACEALKALQTRNAAFSNEAAFAYMADEFGLEHPGLLAPGIVADPSAPFRKTDAHWLASLEREPAAVASLGQVYRGATHGGQDVAVKVQRPDALRTVAVDYTCFAVVWALVEKWWAWKRGAAFDNGDIGEVVDTVADGIFDELNYDLEAVNAAEFKQSLDFLGFVDVPTFLPELSTSRVLTTEWIKGDHMERLGRRDGALMTQLAVEACTASLVLTGFVHADPHEGNLMLQDDGKVVFLDFGLMSRVDGDIMESFATGIRACLAEDYGTLAFVFQKVGFLTTPLEFREAPGVPYRDVADAEGLAQFEDELRSAMAATEGGSSRFGALAEVLNGKLSKRWKMFTPPYCLLLIRTFLTLEGIAAQVDPDFNIYEMSLPWALRRSLAPTSPQGVATLRGSLLGDDNRVKWDAILDLVQDDGGGSSEAASDVQPEADLGEALTAVVGSSGGAALRKTMRDIDAADLATKLVGPSGRVIRRKAALELCGAIDRKLMPAHREPPPPNPDGPVSLSAKGGAQISRATSPQSRRLAARQRKWQRKVARFLVAYHLRTQLAGGLRGVATLAKLAWLGARVAGGAVRQLVALQVRRAGKRAGFSR</sequence>
<comment type="similarity">
    <text evidence="1">Belongs to the protein kinase superfamily. ADCK protein kinase family.</text>
</comment>
<feature type="region of interest" description="Disordered" evidence="2">
    <location>
        <begin position="624"/>
        <end position="663"/>
    </location>
</feature>
<feature type="domain" description="ABC1 atypical kinase-like" evidence="4">
    <location>
        <begin position="188"/>
        <end position="403"/>
    </location>
</feature>
<evidence type="ECO:0000256" key="1">
    <source>
        <dbReference type="ARBA" id="ARBA00009670"/>
    </source>
</evidence>
<evidence type="ECO:0000313" key="5">
    <source>
        <dbReference type="EMBL" id="KAK7234525.1"/>
    </source>
</evidence>
<dbReference type="InterPro" id="IPR011009">
    <property type="entry name" value="Kinase-like_dom_sf"/>
</dbReference>
<feature type="chain" id="PRO_5045247710" description="ABC1 atypical kinase-like domain-containing protein" evidence="3">
    <location>
        <begin position="20"/>
        <end position="728"/>
    </location>
</feature>
<dbReference type="EMBL" id="JBBJCI010000320">
    <property type="protein sequence ID" value="KAK7234525.1"/>
    <property type="molecule type" value="Genomic_DNA"/>
</dbReference>
<dbReference type="InterPro" id="IPR050154">
    <property type="entry name" value="UbiB_kinase"/>
</dbReference>
<comment type="caution">
    <text evidence="5">The sequence shown here is derived from an EMBL/GenBank/DDBJ whole genome shotgun (WGS) entry which is preliminary data.</text>
</comment>
<dbReference type="Pfam" id="PF03109">
    <property type="entry name" value="ABC1"/>
    <property type="match status" value="1"/>
</dbReference>
<gene>
    <name evidence="5" type="ORF">SO694_00195020</name>
</gene>
<dbReference type="InterPro" id="IPR004147">
    <property type="entry name" value="ABC1_dom"/>
</dbReference>
<organism evidence="5 6">
    <name type="scientific">Aureococcus anophagefferens</name>
    <name type="common">Harmful bloom alga</name>
    <dbReference type="NCBI Taxonomy" id="44056"/>
    <lineage>
        <taxon>Eukaryota</taxon>
        <taxon>Sar</taxon>
        <taxon>Stramenopiles</taxon>
        <taxon>Ochrophyta</taxon>
        <taxon>Pelagophyceae</taxon>
        <taxon>Pelagomonadales</taxon>
        <taxon>Pelagomonadaceae</taxon>
        <taxon>Aureococcus</taxon>
    </lineage>
</organism>
<keyword evidence="3" id="KW-0732">Signal</keyword>
<dbReference type="CDD" id="cd05121">
    <property type="entry name" value="ABC1_ADCK3-like"/>
    <property type="match status" value="1"/>
</dbReference>
<dbReference type="PANTHER" id="PTHR10566">
    <property type="entry name" value="CHAPERONE-ACTIVITY OF BC1 COMPLEX CABC1 -RELATED"/>
    <property type="match status" value="1"/>
</dbReference>
<evidence type="ECO:0000259" key="4">
    <source>
        <dbReference type="Pfam" id="PF03109"/>
    </source>
</evidence>
<proteinExistence type="inferred from homology"/>
<dbReference type="Gene3D" id="1.10.510.10">
    <property type="entry name" value="Transferase(Phosphotransferase) domain 1"/>
    <property type="match status" value="1"/>
</dbReference>
<keyword evidence="6" id="KW-1185">Reference proteome</keyword>
<evidence type="ECO:0000313" key="6">
    <source>
        <dbReference type="Proteomes" id="UP001363151"/>
    </source>
</evidence>
<evidence type="ECO:0000256" key="3">
    <source>
        <dbReference type="SAM" id="SignalP"/>
    </source>
</evidence>
<dbReference type="PANTHER" id="PTHR10566:SF123">
    <property type="entry name" value="PROTEIN KINASE SUPERFAMILY PROTEIN"/>
    <property type="match status" value="1"/>
</dbReference>
<feature type="signal peptide" evidence="3">
    <location>
        <begin position="1"/>
        <end position="19"/>
    </location>
</feature>
<accession>A0ABR1FP26</accession>
<dbReference type="Proteomes" id="UP001363151">
    <property type="component" value="Unassembled WGS sequence"/>
</dbReference>
<name>A0ABR1FP26_AURAN</name>
<evidence type="ECO:0000256" key="2">
    <source>
        <dbReference type="SAM" id="MobiDB-lite"/>
    </source>
</evidence>
<reference evidence="5 6" key="1">
    <citation type="submission" date="2024-03" db="EMBL/GenBank/DDBJ databases">
        <title>Aureococcus anophagefferens CCMP1851 and Kratosvirus quantuckense: Draft genome of a second virus-susceptible host strain in the model system.</title>
        <authorList>
            <person name="Chase E."/>
            <person name="Truchon A.R."/>
            <person name="Schepens W."/>
            <person name="Wilhelm S.W."/>
        </authorList>
    </citation>
    <scope>NUCLEOTIDE SEQUENCE [LARGE SCALE GENOMIC DNA]</scope>
    <source>
        <strain evidence="5 6">CCMP1851</strain>
    </source>
</reference>